<gene>
    <name evidence="1" type="ORF">DES53_11583</name>
</gene>
<name>A0A366H5N0_9BACT</name>
<keyword evidence="2" id="KW-1185">Reference proteome</keyword>
<dbReference type="EMBL" id="QNRR01000015">
    <property type="protein sequence ID" value="RBP36942.1"/>
    <property type="molecule type" value="Genomic_DNA"/>
</dbReference>
<reference evidence="1 2" key="1">
    <citation type="submission" date="2018-06" db="EMBL/GenBank/DDBJ databases">
        <title>Genomic Encyclopedia of Type Strains, Phase IV (KMG-IV): sequencing the most valuable type-strain genomes for metagenomic binning, comparative biology and taxonomic classification.</title>
        <authorList>
            <person name="Goeker M."/>
        </authorList>
    </citation>
    <scope>NUCLEOTIDE SEQUENCE [LARGE SCALE GENOMIC DNA]</scope>
    <source>
        <strain evidence="1 2">DSM 25532</strain>
    </source>
</reference>
<evidence type="ECO:0000313" key="1">
    <source>
        <dbReference type="EMBL" id="RBP36942.1"/>
    </source>
</evidence>
<dbReference type="AlphaFoldDB" id="A0A366H5N0"/>
<dbReference type="RefSeq" id="WP_113961717.1">
    <property type="nucleotide sequence ID" value="NZ_QNRR01000015.1"/>
</dbReference>
<protein>
    <submittedName>
        <fullName evidence="1">Uncharacterized protein</fullName>
    </submittedName>
</protein>
<organism evidence="1 2">
    <name type="scientific">Roseimicrobium gellanilyticum</name>
    <dbReference type="NCBI Taxonomy" id="748857"/>
    <lineage>
        <taxon>Bacteria</taxon>
        <taxon>Pseudomonadati</taxon>
        <taxon>Verrucomicrobiota</taxon>
        <taxon>Verrucomicrobiia</taxon>
        <taxon>Verrucomicrobiales</taxon>
        <taxon>Verrucomicrobiaceae</taxon>
        <taxon>Roseimicrobium</taxon>
    </lineage>
</organism>
<sequence>MSRRSKLLIAALFLVLLGIPIGYVLYGWNIPDPLRFQMVAHKTEPEVSVPVTMHHMQIEVRNTSSVPVYLASGVLFRDKANAAMYNPWTSLEPPDSLTGLTLDFNGIREPIYIPAHGTWRGRARGRRPNADAVDLSQLTIRYQYASPPRLAILHRYWSACLYLSDSIKQRFVVEFYQRATAPVELSAAQGSVNNAKAP</sequence>
<dbReference type="Proteomes" id="UP000253426">
    <property type="component" value="Unassembled WGS sequence"/>
</dbReference>
<proteinExistence type="predicted"/>
<comment type="caution">
    <text evidence="1">The sequence shown here is derived from an EMBL/GenBank/DDBJ whole genome shotgun (WGS) entry which is preliminary data.</text>
</comment>
<accession>A0A366H5N0</accession>
<evidence type="ECO:0000313" key="2">
    <source>
        <dbReference type="Proteomes" id="UP000253426"/>
    </source>
</evidence>